<evidence type="ECO:0000256" key="3">
    <source>
        <dbReference type="ARBA" id="ARBA00023163"/>
    </source>
</evidence>
<proteinExistence type="predicted"/>
<dbReference type="STRING" id="1129794.C427_2997"/>
<dbReference type="GO" id="GO:0000976">
    <property type="term" value="F:transcription cis-regulatory region binding"/>
    <property type="evidence" value="ECO:0007669"/>
    <property type="project" value="TreeGrafter"/>
</dbReference>
<dbReference type="SUPFAM" id="SSF46689">
    <property type="entry name" value="Homeodomain-like"/>
    <property type="match status" value="1"/>
</dbReference>
<dbReference type="PATRIC" id="fig|1129794.4.peg.2980"/>
<gene>
    <name evidence="5" type="ORF">C427_2997</name>
</gene>
<sequence length="353" mass="40313">MLKVDKTTLLYNFAEQHTIASYFARAHLDNGVLLGGNEQKFLARSELTTTQLKQPKSRVLATQLASIVKSCWQVSGDELLGFTQQKVKVGMFKLLAERLITCKTLDDVFTHTAEFYNLTGDQLQISFRKSTGQILVCINPNFKVNNDKNSLNSLLSEFLLLICHRFCSWLVGQVIPLSEVQVQHAKPAHHEEYRLMYPCPCIYQSKHNALLFDAKYLNLSVVQNQDELLEYLRQIPLQWFKKQSYHDTCSAQVLRLLEGATLAKKSNLETVAAKLNMTSRTLRRKLMAEGSRFQQLKDNVKRDKAISLFEQSNLTLAEIGLAVGFTEQATFSRAFKYWTGVSPSTYRNCRQLI</sequence>
<dbReference type="SMART" id="SM00342">
    <property type="entry name" value="HTH_ARAC"/>
    <property type="match status" value="1"/>
</dbReference>
<evidence type="ECO:0000313" key="5">
    <source>
        <dbReference type="EMBL" id="AGH45106.1"/>
    </source>
</evidence>
<accession>K7AU63</accession>
<dbReference type="eggNOG" id="COG2207">
    <property type="taxonomic scope" value="Bacteria"/>
</dbReference>
<dbReference type="InterPro" id="IPR009057">
    <property type="entry name" value="Homeodomain-like_sf"/>
</dbReference>
<dbReference type="PRINTS" id="PR00032">
    <property type="entry name" value="HTHARAC"/>
</dbReference>
<organism evidence="5 6">
    <name type="scientific">Paraglaciecola psychrophila 170</name>
    <dbReference type="NCBI Taxonomy" id="1129794"/>
    <lineage>
        <taxon>Bacteria</taxon>
        <taxon>Pseudomonadati</taxon>
        <taxon>Pseudomonadota</taxon>
        <taxon>Gammaproteobacteria</taxon>
        <taxon>Alteromonadales</taxon>
        <taxon>Alteromonadaceae</taxon>
        <taxon>Paraglaciecola</taxon>
    </lineage>
</organism>
<evidence type="ECO:0000259" key="4">
    <source>
        <dbReference type="PROSITE" id="PS01124"/>
    </source>
</evidence>
<reference evidence="5 6" key="1">
    <citation type="journal article" date="2013" name="Genome Announc.">
        <title>Complete Genome Sequence of Glaciecola psychrophila Strain 170T.</title>
        <authorList>
            <person name="Yin J."/>
            <person name="Chen J."/>
            <person name="Liu G."/>
            <person name="Yu Y."/>
            <person name="Song L."/>
            <person name="Wang X."/>
            <person name="Qu X."/>
        </authorList>
    </citation>
    <scope>NUCLEOTIDE SEQUENCE [LARGE SCALE GENOMIC DNA]</scope>
    <source>
        <strain evidence="5 6">170</strain>
    </source>
</reference>
<keyword evidence="3" id="KW-0804">Transcription</keyword>
<name>K7AU63_9ALTE</name>
<dbReference type="PANTHER" id="PTHR47894:SF1">
    <property type="entry name" value="HTH-TYPE TRANSCRIPTIONAL REGULATOR VQSM"/>
    <property type="match status" value="1"/>
</dbReference>
<dbReference type="EMBL" id="CP003837">
    <property type="protein sequence ID" value="AGH45106.1"/>
    <property type="molecule type" value="Genomic_DNA"/>
</dbReference>
<keyword evidence="2" id="KW-0238">DNA-binding</keyword>
<dbReference type="KEGG" id="gps:C427_2997"/>
<dbReference type="InterPro" id="IPR020449">
    <property type="entry name" value="Tscrpt_reg_AraC-type_HTH"/>
</dbReference>
<dbReference type="InterPro" id="IPR018060">
    <property type="entry name" value="HTH_AraC"/>
</dbReference>
<evidence type="ECO:0000256" key="1">
    <source>
        <dbReference type="ARBA" id="ARBA00023015"/>
    </source>
</evidence>
<dbReference type="PROSITE" id="PS01124">
    <property type="entry name" value="HTH_ARAC_FAMILY_2"/>
    <property type="match status" value="1"/>
</dbReference>
<dbReference type="Pfam" id="PF12833">
    <property type="entry name" value="HTH_18"/>
    <property type="match status" value="1"/>
</dbReference>
<dbReference type="GO" id="GO:0005829">
    <property type="term" value="C:cytosol"/>
    <property type="evidence" value="ECO:0007669"/>
    <property type="project" value="TreeGrafter"/>
</dbReference>
<dbReference type="Pfam" id="PF12625">
    <property type="entry name" value="Arabinose_bd"/>
    <property type="match status" value="1"/>
</dbReference>
<dbReference type="Gene3D" id="1.10.10.60">
    <property type="entry name" value="Homeodomain-like"/>
    <property type="match status" value="1"/>
</dbReference>
<dbReference type="HOGENOM" id="CLU_047522_0_0_6"/>
<evidence type="ECO:0000256" key="2">
    <source>
        <dbReference type="ARBA" id="ARBA00023125"/>
    </source>
</evidence>
<dbReference type="AlphaFoldDB" id="K7AU63"/>
<dbReference type="InterPro" id="IPR032687">
    <property type="entry name" value="AraC-type_N"/>
</dbReference>
<dbReference type="PANTHER" id="PTHR47894">
    <property type="entry name" value="HTH-TYPE TRANSCRIPTIONAL REGULATOR GADX"/>
    <property type="match status" value="1"/>
</dbReference>
<evidence type="ECO:0000313" key="6">
    <source>
        <dbReference type="Proteomes" id="UP000011864"/>
    </source>
</evidence>
<protein>
    <submittedName>
        <fullName evidence="5">AraC family transcriptional regulator</fullName>
    </submittedName>
</protein>
<dbReference type="Proteomes" id="UP000011864">
    <property type="component" value="Chromosome"/>
</dbReference>
<dbReference type="GO" id="GO:0003700">
    <property type="term" value="F:DNA-binding transcription factor activity"/>
    <property type="evidence" value="ECO:0007669"/>
    <property type="project" value="InterPro"/>
</dbReference>
<feature type="domain" description="HTH araC/xylS-type" evidence="4">
    <location>
        <begin position="251"/>
        <end position="349"/>
    </location>
</feature>
<keyword evidence="6" id="KW-1185">Reference proteome</keyword>
<dbReference type="OrthoDB" id="5582699at2"/>
<keyword evidence="1" id="KW-0805">Transcription regulation</keyword>